<evidence type="ECO:0000259" key="8">
    <source>
        <dbReference type="Pfam" id="PF00089"/>
    </source>
</evidence>
<dbReference type="EMBL" id="CP072385">
    <property type="protein sequence ID" value="QUC10607.1"/>
    <property type="molecule type" value="Genomic_DNA"/>
</dbReference>
<feature type="signal peptide" evidence="6">
    <location>
        <begin position="1"/>
        <end position="31"/>
    </location>
</feature>
<dbReference type="InterPro" id="IPR009003">
    <property type="entry name" value="Peptidase_S1_PA"/>
</dbReference>
<dbReference type="EMBL" id="LR134406">
    <property type="protein sequence ID" value="VEH69344.1"/>
    <property type="molecule type" value="Genomic_DNA"/>
</dbReference>
<dbReference type="SUPFAM" id="SSF50494">
    <property type="entry name" value="Trypsin-like serine proteases"/>
    <property type="match status" value="1"/>
</dbReference>
<dbReference type="InterPro" id="IPR050966">
    <property type="entry name" value="Glutamyl_endopeptidase"/>
</dbReference>
<keyword evidence="11" id="KW-1185">Reference proteome</keyword>
<evidence type="ECO:0000256" key="3">
    <source>
        <dbReference type="ARBA" id="ARBA00022729"/>
    </source>
</evidence>
<dbReference type="RefSeq" id="WP_014845739.1">
    <property type="nucleotide sequence ID" value="NZ_CAUVFX010000003.1"/>
</dbReference>
<evidence type="ECO:0000313" key="11">
    <source>
        <dbReference type="Proteomes" id="UP000273044"/>
    </source>
</evidence>
<organism evidence="10 11">
    <name type="scientific">Arachnia propionica</name>
    <dbReference type="NCBI Taxonomy" id="1750"/>
    <lineage>
        <taxon>Bacteria</taxon>
        <taxon>Bacillati</taxon>
        <taxon>Actinomycetota</taxon>
        <taxon>Actinomycetes</taxon>
        <taxon>Propionibacteriales</taxon>
        <taxon>Propionibacteriaceae</taxon>
        <taxon>Arachnia</taxon>
    </lineage>
</organism>
<evidence type="ECO:0000256" key="5">
    <source>
        <dbReference type="ARBA" id="ARBA00022825"/>
    </source>
</evidence>
<dbReference type="PROSITE" id="PS00134">
    <property type="entry name" value="TRYPSIN_HIS"/>
    <property type="match status" value="1"/>
</dbReference>
<keyword evidence="4 6" id="KW-0378">Hydrolase</keyword>
<accession>A0A3N4DLF5</accession>
<evidence type="ECO:0000256" key="6">
    <source>
        <dbReference type="RuleBase" id="RU004296"/>
    </source>
</evidence>
<reference evidence="9" key="2">
    <citation type="submission" date="2021-03" db="EMBL/GenBank/DDBJ databases">
        <title>Human Oral Microbial Genomes.</title>
        <authorList>
            <person name="Johnston C.D."/>
            <person name="Chen T."/>
            <person name="Dewhirst F.E."/>
        </authorList>
    </citation>
    <scope>NUCLEOTIDE SEQUENCE</scope>
    <source>
        <strain evidence="9">F0714</strain>
    </source>
</reference>
<dbReference type="PRINTS" id="PR00839">
    <property type="entry name" value="V8PROTEASE"/>
</dbReference>
<dbReference type="EC" id="3.4.21.-" evidence="6"/>
<comment type="similarity">
    <text evidence="1 6">Belongs to the peptidase S1B family.</text>
</comment>
<dbReference type="Gene3D" id="2.40.10.10">
    <property type="entry name" value="Trypsin-like serine proteases"/>
    <property type="match status" value="2"/>
</dbReference>
<evidence type="ECO:0000256" key="1">
    <source>
        <dbReference type="ARBA" id="ARBA00008764"/>
    </source>
</evidence>
<name>A0A3N4DLF5_9ACTN</name>
<gene>
    <name evidence="10" type="primary">blaSE</name>
    <name evidence="9" type="ORF">J5A53_12625</name>
    <name evidence="10" type="ORF">NCTC12967_00611</name>
</gene>
<feature type="region of interest" description="Disordered" evidence="7">
    <location>
        <begin position="29"/>
        <end position="88"/>
    </location>
</feature>
<feature type="chain" id="PRO_5041746501" description="Serine protease" evidence="6">
    <location>
        <begin position="32"/>
        <end position="309"/>
    </location>
</feature>
<dbReference type="InterPro" id="IPR043504">
    <property type="entry name" value="Peptidase_S1_PA_chymotrypsin"/>
</dbReference>
<evidence type="ECO:0000313" key="10">
    <source>
        <dbReference type="EMBL" id="VEH69344.1"/>
    </source>
</evidence>
<dbReference type="Proteomes" id="UP000273044">
    <property type="component" value="Chromosome"/>
</dbReference>
<dbReference type="InterPro" id="IPR018114">
    <property type="entry name" value="TRYPSIN_HIS"/>
</dbReference>
<dbReference type="GeneID" id="64406101"/>
<dbReference type="InterPro" id="IPR008256">
    <property type="entry name" value="Peptidase_S1B"/>
</dbReference>
<evidence type="ECO:0000256" key="4">
    <source>
        <dbReference type="ARBA" id="ARBA00022801"/>
    </source>
</evidence>
<keyword evidence="3 6" id="KW-0732">Signal</keyword>
<dbReference type="PANTHER" id="PTHR15462:SF8">
    <property type="entry name" value="SERINE PROTEASE"/>
    <property type="match status" value="1"/>
</dbReference>
<feature type="domain" description="Peptidase S1" evidence="8">
    <location>
        <begin position="100"/>
        <end position="280"/>
    </location>
</feature>
<protein>
    <recommendedName>
        <fullName evidence="6">Serine protease</fullName>
        <ecNumber evidence="6">3.4.21.-</ecNumber>
    </recommendedName>
</protein>
<dbReference type="Proteomes" id="UP000677180">
    <property type="component" value="Chromosome"/>
</dbReference>
<dbReference type="PANTHER" id="PTHR15462">
    <property type="entry name" value="SERINE PROTEASE"/>
    <property type="match status" value="1"/>
</dbReference>
<proteinExistence type="inferred from homology"/>
<dbReference type="GO" id="GO:0004252">
    <property type="term" value="F:serine-type endopeptidase activity"/>
    <property type="evidence" value="ECO:0007669"/>
    <property type="project" value="InterPro"/>
</dbReference>
<evidence type="ECO:0000256" key="2">
    <source>
        <dbReference type="ARBA" id="ARBA00022670"/>
    </source>
</evidence>
<sequence>MKKIRNSITSAAGAALLAAALLATSSPALQAAADDDPAPNPAEVSPVGIDSSGQSLTWQPDDAPASSGDSVPGYKPDSIESAPSSIIGEDERVRLTDTTAYPNSAIVYISKGGKPYCTGWMISADTLVTAGHCVYSYERQEWTSGLEFSPGANGPERPFETATATQKWTDVAWVKNNDPRLDWGLVKLDKPLGDRTGWFGLTWRSEDYKDIGVELRGYPYDKAPGELWGMGGTVTESRGNQLCYLMDTFPAQSGSPLYMSDGAFAIGIHAYGTVRGQQQPGRECPQEYNAGTRITKGLYELFVDLKSRR</sequence>
<keyword evidence="2 6" id="KW-0645">Protease</keyword>
<reference evidence="10 11" key="1">
    <citation type="submission" date="2018-12" db="EMBL/GenBank/DDBJ databases">
        <authorList>
            <consortium name="Pathogen Informatics"/>
        </authorList>
    </citation>
    <scope>NUCLEOTIDE SEQUENCE [LARGE SCALE GENOMIC DNA]</scope>
    <source>
        <strain evidence="10 11">NCTC12967</strain>
    </source>
</reference>
<dbReference type="AlphaFoldDB" id="A0A3N4DLF5"/>
<dbReference type="GO" id="GO:0006508">
    <property type="term" value="P:proteolysis"/>
    <property type="evidence" value="ECO:0007669"/>
    <property type="project" value="UniProtKB-KW"/>
</dbReference>
<evidence type="ECO:0000256" key="7">
    <source>
        <dbReference type="SAM" id="MobiDB-lite"/>
    </source>
</evidence>
<evidence type="ECO:0000313" key="9">
    <source>
        <dbReference type="EMBL" id="QUC10607.1"/>
    </source>
</evidence>
<dbReference type="Pfam" id="PF00089">
    <property type="entry name" value="Trypsin"/>
    <property type="match status" value="1"/>
</dbReference>
<dbReference type="InterPro" id="IPR001254">
    <property type="entry name" value="Trypsin_dom"/>
</dbReference>
<keyword evidence="5 6" id="KW-0720">Serine protease</keyword>
<dbReference type="OMA" id="DTYGCQS"/>
<dbReference type="OrthoDB" id="1855925at2"/>